<comment type="subcellular location">
    <subcellularLocation>
        <location evidence="3">Cytoplasm</location>
        <location evidence="3">Cytosol</location>
    </subcellularLocation>
    <subcellularLocation>
        <location evidence="2">Membrane</location>
        <topology evidence="2">Peripheral membrane protein</topology>
    </subcellularLocation>
</comment>
<dbReference type="GO" id="GO:0005509">
    <property type="term" value="F:calcium ion binding"/>
    <property type="evidence" value="ECO:0007669"/>
    <property type="project" value="InterPro"/>
</dbReference>
<evidence type="ECO:0000256" key="3">
    <source>
        <dbReference type="ARBA" id="ARBA00004514"/>
    </source>
</evidence>
<dbReference type="InterPro" id="IPR002642">
    <property type="entry name" value="LysoPLipase_cat_dom"/>
</dbReference>
<dbReference type="SUPFAM" id="SSF49562">
    <property type="entry name" value="C2 domain (Calcium/lipid-binding domain, CaLB)"/>
    <property type="match status" value="1"/>
</dbReference>
<feature type="region of interest" description="Disordered" evidence="14">
    <location>
        <begin position="515"/>
        <end position="535"/>
    </location>
</feature>
<evidence type="ECO:0000256" key="13">
    <source>
        <dbReference type="RuleBase" id="RU362102"/>
    </source>
</evidence>
<keyword evidence="7 12" id="KW-0378">Hydrolase</keyword>
<keyword evidence="18" id="KW-1185">Reference proteome</keyword>
<dbReference type="GO" id="GO:0005544">
    <property type="term" value="F:calcium-dependent phospholipid binding"/>
    <property type="evidence" value="ECO:0007669"/>
    <property type="project" value="TreeGrafter"/>
</dbReference>
<dbReference type="SUPFAM" id="SSF52151">
    <property type="entry name" value="FabD/lysophospholipase-like"/>
    <property type="match status" value="1"/>
</dbReference>
<evidence type="ECO:0000256" key="12">
    <source>
        <dbReference type="PROSITE-ProRule" id="PRU00555"/>
    </source>
</evidence>
<feature type="non-terminal residue" evidence="17">
    <location>
        <position position="760"/>
    </location>
</feature>
<gene>
    <name evidence="17" type="primary">Pla2g4e_4</name>
    <name evidence="17" type="ORF">TURVEL_R02909</name>
</gene>
<feature type="compositionally biased region" description="Basic and acidic residues" evidence="14">
    <location>
        <begin position="515"/>
        <end position="529"/>
    </location>
</feature>
<dbReference type="SMART" id="SM00022">
    <property type="entry name" value="PLAc"/>
    <property type="match status" value="1"/>
</dbReference>
<keyword evidence="5 13" id="KW-0963">Cytoplasm</keyword>
<evidence type="ECO:0000256" key="6">
    <source>
        <dbReference type="ARBA" id="ARBA00022723"/>
    </source>
</evidence>
<evidence type="ECO:0000256" key="14">
    <source>
        <dbReference type="SAM" id="MobiDB-lite"/>
    </source>
</evidence>
<dbReference type="Gene3D" id="3.40.1090.10">
    <property type="entry name" value="Cytosolic phospholipase A2 catalytic domain"/>
    <property type="match status" value="1"/>
</dbReference>
<dbReference type="InterPro" id="IPR040723">
    <property type="entry name" value="cPLA2_C2"/>
</dbReference>
<feature type="domain" description="PLA2c" evidence="16">
    <location>
        <begin position="230"/>
        <end position="760"/>
    </location>
</feature>
<dbReference type="EC" id="3.1.1.4" evidence="4 13"/>
<dbReference type="InterPro" id="IPR016035">
    <property type="entry name" value="Acyl_Trfase/lysoPLipase"/>
</dbReference>
<dbReference type="SMART" id="SM00239">
    <property type="entry name" value="C2"/>
    <property type="match status" value="1"/>
</dbReference>
<dbReference type="PANTHER" id="PTHR10728">
    <property type="entry name" value="CYTOSOLIC PHOSPHOLIPASE A2"/>
    <property type="match status" value="1"/>
</dbReference>
<evidence type="ECO:0000313" key="17">
    <source>
        <dbReference type="EMBL" id="NXU59644.1"/>
    </source>
</evidence>
<evidence type="ECO:0000256" key="2">
    <source>
        <dbReference type="ARBA" id="ARBA00004170"/>
    </source>
</evidence>
<feature type="domain" description="C2" evidence="15">
    <location>
        <begin position="1"/>
        <end position="101"/>
    </location>
</feature>
<dbReference type="Pfam" id="PF18695">
    <property type="entry name" value="cPLA2_C2"/>
    <property type="match status" value="1"/>
</dbReference>
<dbReference type="InterPro" id="IPR035892">
    <property type="entry name" value="C2_domain_sf"/>
</dbReference>
<proteinExistence type="predicted"/>
<keyword evidence="8 13" id="KW-0106">Calcium</keyword>
<dbReference type="Gene3D" id="2.60.40.150">
    <property type="entry name" value="C2 domain"/>
    <property type="match status" value="1"/>
</dbReference>
<keyword evidence="11" id="KW-0472">Membrane</keyword>
<evidence type="ECO:0000256" key="7">
    <source>
        <dbReference type="ARBA" id="ARBA00022801"/>
    </source>
</evidence>
<evidence type="ECO:0000256" key="5">
    <source>
        <dbReference type="ARBA" id="ARBA00022490"/>
    </source>
</evidence>
<evidence type="ECO:0000256" key="10">
    <source>
        <dbReference type="ARBA" id="ARBA00023098"/>
    </source>
</evidence>
<keyword evidence="9 12" id="KW-0442">Lipid degradation</keyword>
<evidence type="ECO:0000256" key="4">
    <source>
        <dbReference type="ARBA" id="ARBA00013278"/>
    </source>
</evidence>
<evidence type="ECO:0000256" key="11">
    <source>
        <dbReference type="ARBA" id="ARBA00023136"/>
    </source>
</evidence>
<dbReference type="PROSITE" id="PS51210">
    <property type="entry name" value="PLA2C"/>
    <property type="match status" value="1"/>
</dbReference>
<comment type="cofactor">
    <cofactor evidence="1">
        <name>Ca(2+)</name>
        <dbReference type="ChEBI" id="CHEBI:29108"/>
    </cofactor>
</comment>
<dbReference type="CDD" id="cd04036">
    <property type="entry name" value="C2_cPLA2"/>
    <property type="match status" value="1"/>
</dbReference>
<dbReference type="OrthoDB" id="419768at2759"/>
<comment type="catalytic activity">
    <reaction evidence="13">
        <text>a 1,2-diacyl-sn-glycero-3-phosphocholine + H2O = a 1-acyl-sn-glycero-3-phosphocholine + a fatty acid + H(+)</text>
        <dbReference type="Rhea" id="RHEA:15801"/>
        <dbReference type="ChEBI" id="CHEBI:15377"/>
        <dbReference type="ChEBI" id="CHEBI:15378"/>
        <dbReference type="ChEBI" id="CHEBI:28868"/>
        <dbReference type="ChEBI" id="CHEBI:57643"/>
        <dbReference type="ChEBI" id="CHEBI:58168"/>
        <dbReference type="EC" id="3.1.1.4"/>
    </reaction>
</comment>
<name>A0A7L3LZV0_9CHAR</name>
<dbReference type="Pfam" id="PF01735">
    <property type="entry name" value="PLA2_B"/>
    <property type="match status" value="1"/>
</dbReference>
<dbReference type="GO" id="GO:0047498">
    <property type="term" value="F:calcium-dependent phospholipase A2 activity"/>
    <property type="evidence" value="ECO:0007669"/>
    <property type="project" value="TreeGrafter"/>
</dbReference>
<organism evidence="17 18">
    <name type="scientific">Turnix velox</name>
    <name type="common">Little buttonquail</name>
    <dbReference type="NCBI Taxonomy" id="2529409"/>
    <lineage>
        <taxon>Eukaryota</taxon>
        <taxon>Metazoa</taxon>
        <taxon>Chordata</taxon>
        <taxon>Craniata</taxon>
        <taxon>Vertebrata</taxon>
        <taxon>Euteleostomi</taxon>
        <taxon>Archelosauria</taxon>
        <taxon>Archosauria</taxon>
        <taxon>Dinosauria</taxon>
        <taxon>Saurischia</taxon>
        <taxon>Theropoda</taxon>
        <taxon>Coelurosauria</taxon>
        <taxon>Aves</taxon>
        <taxon>Neognathae</taxon>
        <taxon>Neoaves</taxon>
        <taxon>Charadriiformes</taxon>
        <taxon>Turnicidae</taxon>
        <taxon>Turnix</taxon>
    </lineage>
</organism>
<dbReference type="FunFam" id="3.40.1090.10:FF:000002">
    <property type="entry name" value="Phospholipase A2"/>
    <property type="match status" value="1"/>
</dbReference>
<evidence type="ECO:0000313" key="18">
    <source>
        <dbReference type="Proteomes" id="UP000582182"/>
    </source>
</evidence>
<evidence type="ECO:0000259" key="15">
    <source>
        <dbReference type="PROSITE" id="PS50004"/>
    </source>
</evidence>
<dbReference type="PANTHER" id="PTHR10728:SF67">
    <property type="entry name" value="PHOSPHOLIPASE A2"/>
    <property type="match status" value="1"/>
</dbReference>
<comment type="caution">
    <text evidence="17">The sequence shown here is derived from an EMBL/GenBank/DDBJ whole genome shotgun (WGS) entry which is preliminary data.</text>
</comment>
<dbReference type="GO" id="GO:0005829">
    <property type="term" value="C:cytosol"/>
    <property type="evidence" value="ECO:0007669"/>
    <property type="project" value="UniProtKB-SubCell"/>
</dbReference>
<dbReference type="Pfam" id="PF00168">
    <property type="entry name" value="C2"/>
    <property type="match status" value="1"/>
</dbReference>
<dbReference type="PROSITE" id="PS50004">
    <property type="entry name" value="C2"/>
    <property type="match status" value="1"/>
</dbReference>
<keyword evidence="10 12" id="KW-0443">Lipid metabolism</keyword>
<evidence type="ECO:0000256" key="8">
    <source>
        <dbReference type="ARBA" id="ARBA00022837"/>
    </source>
</evidence>
<reference evidence="17 18" key="1">
    <citation type="submission" date="2019-09" db="EMBL/GenBank/DDBJ databases">
        <title>Bird 10,000 Genomes (B10K) Project - Family phase.</title>
        <authorList>
            <person name="Zhang G."/>
        </authorList>
    </citation>
    <scope>NUCLEOTIDE SEQUENCE [LARGE SCALE GENOMIC DNA]</scope>
    <source>
        <strain evidence="17">B10K-DU-029-46</strain>
    </source>
</reference>
<dbReference type="CDD" id="cd07201">
    <property type="entry name" value="cPLA2_Grp-IVB-IVD-IVE-IVF"/>
    <property type="match status" value="1"/>
</dbReference>
<evidence type="ECO:0000259" key="16">
    <source>
        <dbReference type="PROSITE" id="PS51210"/>
    </source>
</evidence>
<dbReference type="InterPro" id="IPR000008">
    <property type="entry name" value="C2_dom"/>
</dbReference>
<dbReference type="InterPro" id="IPR041847">
    <property type="entry name" value="C2_cPLA2"/>
</dbReference>
<dbReference type="GO" id="GO:0046475">
    <property type="term" value="P:glycerophospholipid catabolic process"/>
    <property type="evidence" value="ECO:0007669"/>
    <property type="project" value="TreeGrafter"/>
</dbReference>
<comment type="domain">
    <text evidence="13">The N-terminal C2 domain associates with lipid membranes upon calcium binding.</text>
</comment>
<evidence type="ECO:0000256" key="9">
    <source>
        <dbReference type="ARBA" id="ARBA00022963"/>
    </source>
</evidence>
<protein>
    <recommendedName>
        <fullName evidence="4 13">Phospholipase A2</fullName>
        <ecNumber evidence="4 13">3.1.1.4</ecNumber>
    </recommendedName>
</protein>
<keyword evidence="6 13" id="KW-0479">Metal-binding</keyword>
<dbReference type="Proteomes" id="UP000582182">
    <property type="component" value="Unassembled WGS sequence"/>
</dbReference>
<dbReference type="FunFam" id="2.60.40.150:FF:000030">
    <property type="entry name" value="Phospholipase A2"/>
    <property type="match status" value="1"/>
</dbReference>
<dbReference type="GO" id="GO:0016020">
    <property type="term" value="C:membrane"/>
    <property type="evidence" value="ECO:0007669"/>
    <property type="project" value="UniProtKB-SubCell"/>
</dbReference>
<accession>A0A7L3LZV0</accession>
<feature type="non-terminal residue" evidence="17">
    <location>
        <position position="1"/>
    </location>
</feature>
<dbReference type="AlphaFoldDB" id="A0A7L3LZV0"/>
<evidence type="ECO:0000256" key="1">
    <source>
        <dbReference type="ARBA" id="ARBA00001913"/>
    </source>
</evidence>
<dbReference type="EMBL" id="VZTY01035428">
    <property type="protein sequence ID" value="NXU59644.1"/>
    <property type="molecule type" value="Genomic_DNA"/>
</dbReference>
<sequence>LTVKIIGMRNLRKADLLSQTDCYVKLWLPTASSQETQTRAIPNCRNPVWNETFFFMIQREVKNILELTVCDEDTFTPDDKLLTVRFDVAKIQLGKKVHLNFELNPENQEELEVEFLLESIPGVSENIITNGVLVSREISCLEVQVNEAKMQRPYKRKDFTFTMKGSYEETKDVSIDPHCKLGSSETTMFHYVKHSQPRLLMTLPKEHFFCGVSLEMAQRVTCPVLFLSSSCKNLDLRLGFDLCSEEQDFICKRKKVVAAALKNLLHLDEDLEEDEVPVVAVMTTAGGVRSMTAFFGSLLGLQELGVLDCISYITGLSATTWAMSKLNEDTNWSQKDLREHTDDIRKHVTKSKLHCLSLDRMKYYEKELCERKKEGHKLSFTDLWGLFIDCMLHDQESTHKLSDQQLAVNQGQNPLPIYLSLNVKDDFSTLDFKEWVEFTPYEVGFLKYGAFVRSEDFGSEFFMGHLMKKIPESRICFLEGTWSNIFSQNFMDAVYLLGHSEDFWHRWTRGTDHDIEEHPALPQEPHEQPTRSSIPKGCLSNTLREMMTGRPVVSTYHNFLKGLQLHNKYLENENFCMWKDTVLDSSPNQLNEMGDYLKLIDTAFYINTSCPPIVRPGRKVDVILHLNYSGGSQTLPLDLFSEYCLEHGIPFPSTKLSQEDREHLKECYVFEDNLEAPILAYFPLVCDTFQKYKAPNVERSATEMEQGRVDVSNCIAPYGTGLLTYTEENFDKLLNLCSYNIMNNKHLILQALRTAVERKK</sequence>